<feature type="domain" description="Amidohydrolase 3" evidence="2">
    <location>
        <begin position="83"/>
        <end position="511"/>
    </location>
</feature>
<dbReference type="Pfam" id="PF07969">
    <property type="entry name" value="Amidohydro_3"/>
    <property type="match status" value="1"/>
</dbReference>
<evidence type="ECO:0000259" key="2">
    <source>
        <dbReference type="Pfam" id="PF07969"/>
    </source>
</evidence>
<gene>
    <name evidence="3" type="ORF">METZ01_LOCUS208822</name>
</gene>
<proteinExistence type="predicted"/>
<feature type="region of interest" description="Disordered" evidence="1">
    <location>
        <begin position="190"/>
        <end position="210"/>
    </location>
</feature>
<reference evidence="3" key="1">
    <citation type="submission" date="2018-05" db="EMBL/GenBank/DDBJ databases">
        <authorList>
            <person name="Lanie J.A."/>
            <person name="Ng W.-L."/>
            <person name="Kazmierczak K.M."/>
            <person name="Andrzejewski T.M."/>
            <person name="Davidsen T.M."/>
            <person name="Wayne K.J."/>
            <person name="Tettelin H."/>
            <person name="Glass J.I."/>
            <person name="Rusch D."/>
            <person name="Podicherti R."/>
            <person name="Tsui H.-C.T."/>
            <person name="Winkler M.E."/>
        </authorList>
    </citation>
    <scope>NUCLEOTIDE SEQUENCE</scope>
</reference>
<dbReference type="InterPro" id="IPR032466">
    <property type="entry name" value="Metal_Hydrolase"/>
</dbReference>
<dbReference type="Gene3D" id="3.10.310.70">
    <property type="match status" value="1"/>
</dbReference>
<evidence type="ECO:0000256" key="1">
    <source>
        <dbReference type="SAM" id="MobiDB-lite"/>
    </source>
</evidence>
<dbReference type="InterPro" id="IPR011059">
    <property type="entry name" value="Metal-dep_hydrolase_composite"/>
</dbReference>
<feature type="compositionally biased region" description="Basic and acidic residues" evidence="1">
    <location>
        <begin position="195"/>
        <end position="206"/>
    </location>
</feature>
<dbReference type="SUPFAM" id="SSF51338">
    <property type="entry name" value="Composite domain of metallo-dependent hydrolases"/>
    <property type="match status" value="1"/>
</dbReference>
<dbReference type="GO" id="GO:0016810">
    <property type="term" value="F:hydrolase activity, acting on carbon-nitrogen (but not peptide) bonds"/>
    <property type="evidence" value="ECO:0007669"/>
    <property type="project" value="InterPro"/>
</dbReference>
<dbReference type="PANTHER" id="PTHR22642:SF2">
    <property type="entry name" value="PROTEIN LONG AFTER FAR-RED 3"/>
    <property type="match status" value="1"/>
</dbReference>
<feature type="non-terminal residue" evidence="3">
    <location>
        <position position="512"/>
    </location>
</feature>
<dbReference type="AlphaFoldDB" id="A0A382EZ06"/>
<protein>
    <recommendedName>
        <fullName evidence="2">Amidohydrolase 3 domain-containing protein</fullName>
    </recommendedName>
</protein>
<dbReference type="CDD" id="cd01300">
    <property type="entry name" value="YtcJ_like"/>
    <property type="match status" value="1"/>
</dbReference>
<dbReference type="Gene3D" id="3.20.20.140">
    <property type="entry name" value="Metal-dependent hydrolases"/>
    <property type="match status" value="1"/>
</dbReference>
<evidence type="ECO:0000313" key="3">
    <source>
        <dbReference type="EMBL" id="SVB55968.1"/>
    </source>
</evidence>
<dbReference type="SUPFAM" id="SSF51556">
    <property type="entry name" value="Metallo-dependent hydrolases"/>
    <property type="match status" value="1"/>
</dbReference>
<sequence length="512" mass="56173">MVELNAIHHQSLGQIKLVTASGKWEANMPDSTAHADTIIRNANIITINPSQPRAQALAMRHGRFIAVGNNSEIATLAGPGTKLLDLSGKTVLPGFIDAHIHVLSSGIRHVMAADCSLPSISAIKGAMRQQAAQSQPGEWIQGFKFDDTKTLENRFLTRQDLDEVSTEQPILVSHRAGHVYYMNSKALETAGFNRDTPDPDGGRFGRDPSSGELDGVVYERAIDPVRYNHLPPVTAEDRRKGLQRICQMLTPVGLTSVHDAMVTNDELLTYQEGRDAGDLTLRAYLLMAYNHFPALRDAGLKTGFGDDQVRLGGIKMVADGAIASRTAYLSEPYEGTTCDHGILAIPAEEIDRQVMEIHKAGFQVCIHANGDLTIDMVLSAYEKAQSAFPRPDPRHRVEHCTLVNPDLLNRMKALGAVATPFCTYVYYHGEKMAFYGEERLSRMFAQRSFLDYGVVATGATDYPPGPFEPLLGIQSCVTRIDSSGKLWGANQRVTVEEALKIYTINGAYASFE</sequence>
<dbReference type="InterPro" id="IPR033932">
    <property type="entry name" value="YtcJ-like"/>
</dbReference>
<organism evidence="3">
    <name type="scientific">marine metagenome</name>
    <dbReference type="NCBI Taxonomy" id="408172"/>
    <lineage>
        <taxon>unclassified sequences</taxon>
        <taxon>metagenomes</taxon>
        <taxon>ecological metagenomes</taxon>
    </lineage>
</organism>
<accession>A0A382EZ06</accession>
<dbReference type="PANTHER" id="PTHR22642">
    <property type="entry name" value="IMIDAZOLONEPROPIONASE"/>
    <property type="match status" value="1"/>
</dbReference>
<dbReference type="EMBL" id="UINC01047110">
    <property type="protein sequence ID" value="SVB55968.1"/>
    <property type="molecule type" value="Genomic_DNA"/>
</dbReference>
<dbReference type="Gene3D" id="2.30.40.10">
    <property type="entry name" value="Urease, subunit C, domain 1"/>
    <property type="match status" value="1"/>
</dbReference>
<name>A0A382EZ06_9ZZZZ</name>
<dbReference type="InterPro" id="IPR013108">
    <property type="entry name" value="Amidohydro_3"/>
</dbReference>